<feature type="domain" description="DUF4220" evidence="2">
    <location>
        <begin position="15"/>
        <end position="192"/>
    </location>
</feature>
<evidence type="ECO:0000313" key="4">
    <source>
        <dbReference type="Proteomes" id="UP000886885"/>
    </source>
</evidence>
<dbReference type="Pfam" id="PF13968">
    <property type="entry name" value="DUF4220"/>
    <property type="match status" value="2"/>
</dbReference>
<keyword evidence="1" id="KW-0812">Transmembrane</keyword>
<accession>A0A8X7YI12</accession>
<name>A0A8X7YI12_POPTO</name>
<feature type="domain" description="DUF4220" evidence="2">
    <location>
        <begin position="422"/>
        <end position="639"/>
    </location>
</feature>
<dbReference type="EMBL" id="JAAWWB010000023">
    <property type="protein sequence ID" value="KAG6753638.1"/>
    <property type="molecule type" value="Genomic_DNA"/>
</dbReference>
<evidence type="ECO:0000313" key="3">
    <source>
        <dbReference type="EMBL" id="KAG6753638.1"/>
    </source>
</evidence>
<feature type="transmembrane region" description="Helical" evidence="1">
    <location>
        <begin position="126"/>
        <end position="149"/>
    </location>
</feature>
<protein>
    <recommendedName>
        <fullName evidence="2">DUF4220 domain-containing protein</fullName>
    </recommendedName>
</protein>
<feature type="transmembrane region" description="Helical" evidence="1">
    <location>
        <begin position="573"/>
        <end position="596"/>
    </location>
</feature>
<dbReference type="OrthoDB" id="1649511at2759"/>
<sequence>MFESISDVQDYSNISDDKLLQVSYGMLKMAKCLFVGVPITARETSILPSHQEATSNPLKKIYPKDAFKVTEMQLGFMYDLLYTKALVSYTPCGIVLRLTSFLLTSIVLVLFSLAPHNVHKYSKVDLCITFSLLVVAMVLEIYAALAFLFSDRTLVWMRKHNFPSISRYITSLPIHRNHRWSNNMGQFNLLSYFNEKPMGFRGILELLKINEKLEKQRYATYPQVPEDLKEWLVMHSIKFRDMLKKGPEDVKLMSRSARGAASLESFLPNSDDQTILFMSCFTEFHQTIIIWHIATELCYHLDHDYFTQKEIRPSSSAETAVLNWKMSKRISRYMMYLLAISPETLPSSGEIGHVNFNRTCEEGRIEIALFEKVGNQRERKHKIKIEASKRLYERHKDSITEKSQILKQLNGSLLSLGCVLAKHLTESMRERPEEERSKASTSAHHNILHSISDVQDYSNISDDKLLQVSYGMFEMAKSLLAGVSTTAIEPSILAKHQEVTSNNLLEKMSPKDAFKVIEIQLGFMYDLLYTKALVSYTPCGIVLRITSFLLTSIVLVLFSLAPHNVHKYSKVDLCITFSLLVVAIVLELYAALAFLFSDRTLVWMRKNNFPGISRYITSLPIHRNHRWSNYMGQFNLLSYFFNEKPMGFRGILELLKINQKLEKQRYATYPQVPEDLKEWLVMHSKKFWSVIKKSQGIESMMALSWRGSVSLSYMLPKDTVYILSTGIELQQTIIVWHIATELCYHLDHDYFTQRETRPSGSADTGVLNWKMSKRISRYMMYLLVISPETLPASGATGQINFEGTCDEGRKEIASFESKLDDQVCTQRERKHKIKIEASKWLYERHKDSITGENQIEQQLSGSLLSLGCVLANHLTNCLQTKPEEEVSPTYLCNLCI</sequence>
<dbReference type="AlphaFoldDB" id="A0A8X7YI12"/>
<dbReference type="PANTHER" id="PTHR31325">
    <property type="entry name" value="OS01G0798800 PROTEIN-RELATED"/>
    <property type="match status" value="1"/>
</dbReference>
<organism evidence="3 4">
    <name type="scientific">Populus tomentosa</name>
    <name type="common">Chinese white poplar</name>
    <dbReference type="NCBI Taxonomy" id="118781"/>
    <lineage>
        <taxon>Eukaryota</taxon>
        <taxon>Viridiplantae</taxon>
        <taxon>Streptophyta</taxon>
        <taxon>Embryophyta</taxon>
        <taxon>Tracheophyta</taxon>
        <taxon>Spermatophyta</taxon>
        <taxon>Magnoliopsida</taxon>
        <taxon>eudicotyledons</taxon>
        <taxon>Gunneridae</taxon>
        <taxon>Pentapetalae</taxon>
        <taxon>rosids</taxon>
        <taxon>fabids</taxon>
        <taxon>Malpighiales</taxon>
        <taxon>Salicaceae</taxon>
        <taxon>Saliceae</taxon>
        <taxon>Populus</taxon>
    </lineage>
</organism>
<dbReference type="Proteomes" id="UP000886885">
    <property type="component" value="Chromosome 12A"/>
</dbReference>
<gene>
    <name evidence="3" type="ORF">POTOM_041625</name>
</gene>
<dbReference type="InterPro" id="IPR025315">
    <property type="entry name" value="DUF4220"/>
</dbReference>
<reference evidence="3" key="1">
    <citation type="journal article" date="2020" name="bioRxiv">
        <title>Hybrid origin of Populus tomentosa Carr. identified through genome sequencing and phylogenomic analysis.</title>
        <authorList>
            <person name="An X."/>
            <person name="Gao K."/>
            <person name="Chen Z."/>
            <person name="Li J."/>
            <person name="Yang X."/>
            <person name="Yang X."/>
            <person name="Zhou J."/>
            <person name="Guo T."/>
            <person name="Zhao T."/>
            <person name="Huang S."/>
            <person name="Miao D."/>
            <person name="Khan W.U."/>
            <person name="Rao P."/>
            <person name="Ye M."/>
            <person name="Lei B."/>
            <person name="Liao W."/>
            <person name="Wang J."/>
            <person name="Ji L."/>
            <person name="Li Y."/>
            <person name="Guo B."/>
            <person name="Mustafa N.S."/>
            <person name="Li S."/>
            <person name="Yun Q."/>
            <person name="Keller S.R."/>
            <person name="Mao J."/>
            <person name="Zhang R."/>
            <person name="Strauss S.H."/>
        </authorList>
    </citation>
    <scope>NUCLEOTIDE SEQUENCE</scope>
    <source>
        <strain evidence="3">GM15</strain>
        <tissue evidence="3">Leaf</tissue>
    </source>
</reference>
<keyword evidence="1" id="KW-0472">Membrane</keyword>
<evidence type="ECO:0000256" key="1">
    <source>
        <dbReference type="SAM" id="Phobius"/>
    </source>
</evidence>
<keyword evidence="1" id="KW-1133">Transmembrane helix</keyword>
<feature type="transmembrane region" description="Helical" evidence="1">
    <location>
        <begin position="541"/>
        <end position="561"/>
    </location>
</feature>
<comment type="caution">
    <text evidence="3">The sequence shown here is derived from an EMBL/GenBank/DDBJ whole genome shotgun (WGS) entry which is preliminary data.</text>
</comment>
<evidence type="ECO:0000259" key="2">
    <source>
        <dbReference type="Pfam" id="PF13968"/>
    </source>
</evidence>
<proteinExistence type="predicted"/>
<keyword evidence="4" id="KW-1185">Reference proteome</keyword>
<feature type="transmembrane region" description="Helical" evidence="1">
    <location>
        <begin position="94"/>
        <end position="114"/>
    </location>
</feature>